<name>A0A448YQV3_BRENA</name>
<evidence type="ECO:0000313" key="5">
    <source>
        <dbReference type="EMBL" id="VEU23294.1"/>
    </source>
</evidence>
<dbReference type="InterPro" id="IPR025784">
    <property type="entry name" value="EFM7"/>
</dbReference>
<organism evidence="5 6">
    <name type="scientific">Brettanomyces naardenensis</name>
    <name type="common">Yeast</name>
    <dbReference type="NCBI Taxonomy" id="13370"/>
    <lineage>
        <taxon>Eukaryota</taxon>
        <taxon>Fungi</taxon>
        <taxon>Dikarya</taxon>
        <taxon>Ascomycota</taxon>
        <taxon>Saccharomycotina</taxon>
        <taxon>Pichiomycetes</taxon>
        <taxon>Pichiales</taxon>
        <taxon>Pichiaceae</taxon>
        <taxon>Brettanomyces</taxon>
    </lineage>
</organism>
<dbReference type="STRING" id="13370.A0A448YQV3"/>
<dbReference type="InParanoid" id="A0A448YQV3"/>
<dbReference type="GO" id="GO:0032259">
    <property type="term" value="P:methylation"/>
    <property type="evidence" value="ECO:0007669"/>
    <property type="project" value="UniProtKB-KW"/>
</dbReference>
<dbReference type="GO" id="GO:0005737">
    <property type="term" value="C:cytoplasm"/>
    <property type="evidence" value="ECO:0007669"/>
    <property type="project" value="TreeGrafter"/>
</dbReference>
<keyword evidence="4" id="KW-0949">S-adenosyl-L-methionine</keyword>
<sequence>MSDDLLPSSLFEEPPDFLPPPAEAHFVNYSRTHNSPADLNGIPSIHLRLVGKSPLWGHLLWNAGIYTANYVDSHAKTLIKGKKVVEFGAASALPSLLCCIDGADKVIATDYPDADLLYNINYNVEHLPIDKAIKEQVLKVEGFIWGNDVSSIRDLLDDRYADFIIMSDLVFNHTEHQKLLRSCKELIRPLADKKDRESGGKCLVVWSPHRPKKEMVENDFRFFEDAKENFGFDVEFVEMVHWDHPMFPEDPKESEELRKRVYCYILRPTW</sequence>
<keyword evidence="2" id="KW-0489">Methyltransferase</keyword>
<dbReference type="Proteomes" id="UP000290900">
    <property type="component" value="Unassembled WGS sequence"/>
</dbReference>
<dbReference type="AlphaFoldDB" id="A0A448YQV3"/>
<accession>A0A448YQV3</accession>
<gene>
    <name evidence="5" type="ORF">BRENAR_LOCUS4025</name>
</gene>
<dbReference type="PANTHER" id="PTHR14614:SF10">
    <property type="entry name" value="PROTEIN N-TERMINAL AND LYSINE N-METHYLTRANSFERASE EFM7"/>
    <property type="match status" value="1"/>
</dbReference>
<dbReference type="OrthoDB" id="46564at2759"/>
<dbReference type="InterPro" id="IPR029063">
    <property type="entry name" value="SAM-dependent_MTases_sf"/>
</dbReference>
<dbReference type="Gene3D" id="3.40.50.150">
    <property type="entry name" value="Vaccinia Virus protein VP39"/>
    <property type="match status" value="1"/>
</dbReference>
<keyword evidence="1" id="KW-0963">Cytoplasm</keyword>
<dbReference type="GO" id="GO:0008757">
    <property type="term" value="F:S-adenosylmethionine-dependent methyltransferase activity"/>
    <property type="evidence" value="ECO:0007669"/>
    <property type="project" value="UniProtKB-ARBA"/>
</dbReference>
<dbReference type="PANTHER" id="PTHR14614">
    <property type="entry name" value="HEPATOCELLULAR CARCINOMA-ASSOCIATED ANTIGEN"/>
    <property type="match status" value="1"/>
</dbReference>
<dbReference type="FunCoup" id="A0A448YQV3">
    <property type="interactions" value="142"/>
</dbReference>
<evidence type="ECO:0000256" key="4">
    <source>
        <dbReference type="ARBA" id="ARBA00022691"/>
    </source>
</evidence>
<keyword evidence="3" id="KW-0808">Transferase</keyword>
<evidence type="ECO:0000256" key="3">
    <source>
        <dbReference type="ARBA" id="ARBA00022679"/>
    </source>
</evidence>
<protein>
    <submittedName>
        <fullName evidence="5">DEKNAAC104420</fullName>
    </submittedName>
</protein>
<dbReference type="InterPro" id="IPR019410">
    <property type="entry name" value="Methyltransf_16"/>
</dbReference>
<dbReference type="EMBL" id="CAACVR010000042">
    <property type="protein sequence ID" value="VEU23294.1"/>
    <property type="molecule type" value="Genomic_DNA"/>
</dbReference>
<proteinExistence type="predicted"/>
<evidence type="ECO:0000256" key="1">
    <source>
        <dbReference type="ARBA" id="ARBA00022490"/>
    </source>
</evidence>
<reference evidence="5 6" key="1">
    <citation type="submission" date="2018-12" db="EMBL/GenBank/DDBJ databases">
        <authorList>
            <person name="Tiukova I."/>
            <person name="Dainat J."/>
        </authorList>
    </citation>
    <scope>NUCLEOTIDE SEQUENCE [LARGE SCALE GENOMIC DNA]</scope>
</reference>
<dbReference type="PROSITE" id="PS51560">
    <property type="entry name" value="SAM_MT_NNT1"/>
    <property type="match status" value="1"/>
</dbReference>
<dbReference type="SUPFAM" id="SSF53335">
    <property type="entry name" value="S-adenosyl-L-methionine-dependent methyltransferases"/>
    <property type="match status" value="1"/>
</dbReference>
<keyword evidence="6" id="KW-1185">Reference proteome</keyword>
<evidence type="ECO:0000313" key="6">
    <source>
        <dbReference type="Proteomes" id="UP000290900"/>
    </source>
</evidence>
<dbReference type="Pfam" id="PF10294">
    <property type="entry name" value="Methyltransf_16"/>
    <property type="match status" value="1"/>
</dbReference>
<evidence type="ECO:0000256" key="2">
    <source>
        <dbReference type="ARBA" id="ARBA00022603"/>
    </source>
</evidence>